<dbReference type="Proteomes" id="UP001642540">
    <property type="component" value="Unassembled WGS sequence"/>
</dbReference>
<comment type="similarity">
    <text evidence="2 11">Belongs to the G-protein coupled receptor 1 family.</text>
</comment>
<evidence type="ECO:0000256" key="11">
    <source>
        <dbReference type="RuleBase" id="RU000688"/>
    </source>
</evidence>
<feature type="region of interest" description="Disordered" evidence="12">
    <location>
        <begin position="1"/>
        <end position="37"/>
    </location>
</feature>
<dbReference type="SUPFAM" id="SSF81321">
    <property type="entry name" value="Family A G protein-coupled receptor-like"/>
    <property type="match status" value="1"/>
</dbReference>
<dbReference type="Gene3D" id="1.20.1070.10">
    <property type="entry name" value="Rhodopsin 7-helix transmembrane proteins"/>
    <property type="match status" value="2"/>
</dbReference>
<feature type="compositionally biased region" description="Polar residues" evidence="12">
    <location>
        <begin position="524"/>
        <end position="539"/>
    </location>
</feature>
<feature type="transmembrane region" description="Helical" evidence="13">
    <location>
        <begin position="257"/>
        <end position="277"/>
    </location>
</feature>
<evidence type="ECO:0000256" key="13">
    <source>
        <dbReference type="SAM" id="Phobius"/>
    </source>
</evidence>
<dbReference type="InterPro" id="IPR017452">
    <property type="entry name" value="GPCR_Rhodpsn_7TM"/>
</dbReference>
<evidence type="ECO:0000313" key="16">
    <source>
        <dbReference type="Proteomes" id="UP001642540"/>
    </source>
</evidence>
<evidence type="ECO:0000256" key="1">
    <source>
        <dbReference type="ARBA" id="ARBA00004651"/>
    </source>
</evidence>
<accession>A0ABP1RFF8</accession>
<dbReference type="PROSITE" id="PS50262">
    <property type="entry name" value="G_PROTEIN_RECEP_F1_2"/>
    <property type="match status" value="1"/>
</dbReference>
<keyword evidence="7 13" id="KW-0472">Membrane</keyword>
<feature type="transmembrane region" description="Helical" evidence="13">
    <location>
        <begin position="298"/>
        <end position="319"/>
    </location>
</feature>
<keyword evidence="3" id="KW-1003">Cell membrane</keyword>
<proteinExistence type="inferred from homology"/>
<organism evidence="15 16">
    <name type="scientific">Orchesella dallaii</name>
    <dbReference type="NCBI Taxonomy" id="48710"/>
    <lineage>
        <taxon>Eukaryota</taxon>
        <taxon>Metazoa</taxon>
        <taxon>Ecdysozoa</taxon>
        <taxon>Arthropoda</taxon>
        <taxon>Hexapoda</taxon>
        <taxon>Collembola</taxon>
        <taxon>Entomobryomorpha</taxon>
        <taxon>Entomobryoidea</taxon>
        <taxon>Orchesellidae</taxon>
        <taxon>Orchesellinae</taxon>
        <taxon>Orchesella</taxon>
    </lineage>
</organism>
<dbReference type="CDD" id="cd15329">
    <property type="entry name" value="7tmA_5-HT7"/>
    <property type="match status" value="1"/>
</dbReference>
<dbReference type="PROSITE" id="PS00237">
    <property type="entry name" value="G_PROTEIN_RECEP_F1_1"/>
    <property type="match status" value="1"/>
</dbReference>
<feature type="region of interest" description="Disordered" evidence="12">
    <location>
        <begin position="378"/>
        <end position="398"/>
    </location>
</feature>
<evidence type="ECO:0000256" key="2">
    <source>
        <dbReference type="ARBA" id="ARBA00010663"/>
    </source>
</evidence>
<comment type="subcellular location">
    <subcellularLocation>
        <location evidence="1">Cell membrane</location>
        <topology evidence="1">Multi-pass membrane protein</topology>
    </subcellularLocation>
</comment>
<evidence type="ECO:0000256" key="7">
    <source>
        <dbReference type="ARBA" id="ARBA00023136"/>
    </source>
</evidence>
<comment type="caution">
    <text evidence="15">The sequence shown here is derived from an EMBL/GenBank/DDBJ whole genome shotgun (WGS) entry which is preliminary data.</text>
</comment>
<feature type="compositionally biased region" description="Low complexity" evidence="12">
    <location>
        <begin position="478"/>
        <end position="501"/>
    </location>
</feature>
<feature type="compositionally biased region" description="Low complexity" evidence="12">
    <location>
        <begin position="462"/>
        <end position="471"/>
    </location>
</feature>
<evidence type="ECO:0000256" key="8">
    <source>
        <dbReference type="ARBA" id="ARBA00023157"/>
    </source>
</evidence>
<keyword evidence="10 11" id="KW-0807">Transducer</keyword>
<evidence type="ECO:0000256" key="6">
    <source>
        <dbReference type="ARBA" id="ARBA00023040"/>
    </source>
</evidence>
<evidence type="ECO:0000259" key="14">
    <source>
        <dbReference type="PROSITE" id="PS50262"/>
    </source>
</evidence>
<feature type="compositionally biased region" description="Low complexity" evidence="12">
    <location>
        <begin position="8"/>
        <end position="17"/>
    </location>
</feature>
<dbReference type="EMBL" id="CAXLJM020000069">
    <property type="protein sequence ID" value="CAL8125373.1"/>
    <property type="molecule type" value="Genomic_DNA"/>
</dbReference>
<reference evidence="15 16" key="1">
    <citation type="submission" date="2024-08" db="EMBL/GenBank/DDBJ databases">
        <authorList>
            <person name="Cucini C."/>
            <person name="Frati F."/>
        </authorList>
    </citation>
    <scope>NUCLEOTIDE SEQUENCE [LARGE SCALE GENOMIC DNA]</scope>
</reference>
<keyword evidence="9 11" id="KW-0675">Receptor</keyword>
<name>A0ABP1RFF8_9HEXA</name>
<keyword evidence="4 11" id="KW-0812">Transmembrane</keyword>
<feature type="transmembrane region" description="Helical" evidence="13">
    <location>
        <begin position="635"/>
        <end position="654"/>
    </location>
</feature>
<dbReference type="InterPro" id="IPR000276">
    <property type="entry name" value="GPCR_Rhodpsn"/>
</dbReference>
<dbReference type="PANTHER" id="PTHR24248:SF199">
    <property type="entry name" value="IP13425P-RELATED"/>
    <property type="match status" value="1"/>
</dbReference>
<evidence type="ECO:0000313" key="15">
    <source>
        <dbReference type="EMBL" id="CAL8125373.1"/>
    </source>
</evidence>
<protein>
    <recommendedName>
        <fullName evidence="14">G-protein coupled receptors family 1 profile domain-containing protein</fullName>
    </recommendedName>
</protein>
<sequence>MSAGATTSFSSSSSSPSDTFRLRQRDQDTSLQPTFLDCSGESGEEAINCASGQKIFSAEEANGNSLSGAGGGGSALDYISGILIGLGNNGSSSSSSSSSSSVEDSSYSDGFSPSLFNSFSRNETDIISDTLFNANDNVSRLFGTGFDNIGPTTIGIGNGFEITTEAGILEGVDAPISWSSWVLVTLFTTLIVITMVGNVLVCLSVILVRKLRKPQNYLLVSLAISDLFVAIFVMPFAVAFEVSGGTWPFNNALCDLWVSADVLCCTASILNLCGISVDRYRAITTPLEYSSKTTPRRMLAVIFVVWLGSACVSLPPVLLLGNVHKDIHENSYCSVSQNFWYQIYATMASFYVPLCVMVVVYVKILRVVADKKKQMGWKPAHPHQSIHRSSSITTNHSSSFGGGGLVVSGSPGGGCGPPPPHALVTRALVTSSVGGSPVTVTTLVSSSTSSPIRRNSLSTMSTITAGPTSAAPTPPPAARGSPAAPTSLLASNSVDASNVNNNKKDSTGSQNAAATTPLLKSGRRGSNTSVKNNYLQQKQKGSRKSSHNSLNVHHNHSHQNGGNGSAVTYFFSSTAIHRIKKEKLFGGLKEHKASTVLGIIMSAFVICWLPFFVLALVRPFLSINGIEIPPWMGTLFNWLGYANSALNPVIYATLNRDFRKPFREILCLRCSTLDDMMRREFYHQQYGDDHDRENYLRRLSRPQTENEVSYATEGPTNV</sequence>
<feature type="transmembrane region" description="Helical" evidence="13">
    <location>
        <begin position="181"/>
        <end position="208"/>
    </location>
</feature>
<evidence type="ECO:0000256" key="9">
    <source>
        <dbReference type="ARBA" id="ARBA00023170"/>
    </source>
</evidence>
<keyword evidence="8" id="KW-1015">Disulfide bond</keyword>
<keyword evidence="6 11" id="KW-0297">G-protein coupled receptor</keyword>
<evidence type="ECO:0000256" key="5">
    <source>
        <dbReference type="ARBA" id="ARBA00022989"/>
    </source>
</evidence>
<dbReference type="PANTHER" id="PTHR24248">
    <property type="entry name" value="ADRENERGIC RECEPTOR-RELATED G-PROTEIN COUPLED RECEPTOR"/>
    <property type="match status" value="1"/>
</dbReference>
<feature type="compositionally biased region" description="Low complexity" evidence="12">
    <location>
        <begin position="387"/>
        <end position="398"/>
    </location>
</feature>
<feature type="transmembrane region" description="Helical" evidence="13">
    <location>
        <begin position="593"/>
        <end position="615"/>
    </location>
</feature>
<evidence type="ECO:0000256" key="4">
    <source>
        <dbReference type="ARBA" id="ARBA00022692"/>
    </source>
</evidence>
<evidence type="ECO:0000256" key="10">
    <source>
        <dbReference type="ARBA" id="ARBA00023224"/>
    </source>
</evidence>
<keyword evidence="16" id="KW-1185">Reference proteome</keyword>
<dbReference type="SMART" id="SM01381">
    <property type="entry name" value="7TM_GPCR_Srsx"/>
    <property type="match status" value="1"/>
</dbReference>
<keyword evidence="5 13" id="KW-1133">Transmembrane helix</keyword>
<feature type="transmembrane region" description="Helical" evidence="13">
    <location>
        <begin position="339"/>
        <end position="365"/>
    </location>
</feature>
<feature type="region of interest" description="Disordered" evidence="12">
    <location>
        <begin position="462"/>
        <end position="563"/>
    </location>
</feature>
<feature type="domain" description="G-protein coupled receptors family 1 profile" evidence="14">
    <location>
        <begin position="197"/>
        <end position="651"/>
    </location>
</feature>
<dbReference type="PRINTS" id="PR00237">
    <property type="entry name" value="GPCRRHODOPSN"/>
</dbReference>
<gene>
    <name evidence="15" type="ORF">ODALV1_LOCUS20945</name>
</gene>
<dbReference type="Pfam" id="PF00001">
    <property type="entry name" value="7tm_1"/>
    <property type="match status" value="1"/>
</dbReference>
<evidence type="ECO:0000256" key="3">
    <source>
        <dbReference type="ARBA" id="ARBA00022475"/>
    </source>
</evidence>
<evidence type="ECO:0000256" key="12">
    <source>
        <dbReference type="SAM" id="MobiDB-lite"/>
    </source>
</evidence>
<feature type="transmembrane region" description="Helical" evidence="13">
    <location>
        <begin position="217"/>
        <end position="237"/>
    </location>
</feature>